<dbReference type="OrthoDB" id="10354521at2759"/>
<comment type="caution">
    <text evidence="1">The sequence shown here is derived from an EMBL/GenBank/DDBJ whole genome shotgun (WGS) entry which is preliminary data.</text>
</comment>
<protein>
    <submittedName>
        <fullName evidence="1">Uncharacterized protein</fullName>
    </submittedName>
</protein>
<dbReference type="Proteomes" id="UP000054653">
    <property type="component" value="Unassembled WGS sequence"/>
</dbReference>
<gene>
    <name evidence="1" type="ORF">T03_5272</name>
</gene>
<evidence type="ECO:0000313" key="2">
    <source>
        <dbReference type="Proteomes" id="UP000054653"/>
    </source>
</evidence>
<accession>A0A0V1DFC9</accession>
<reference evidence="1 2" key="1">
    <citation type="submission" date="2015-01" db="EMBL/GenBank/DDBJ databases">
        <title>Evolution of Trichinella species and genotypes.</title>
        <authorList>
            <person name="Korhonen P.K."/>
            <person name="Edoardo P."/>
            <person name="Giuseppe L.R."/>
            <person name="Gasser R.B."/>
        </authorList>
    </citation>
    <scope>NUCLEOTIDE SEQUENCE [LARGE SCALE GENOMIC DNA]</scope>
    <source>
        <strain evidence="1">ISS120</strain>
    </source>
</reference>
<dbReference type="EMBL" id="JYDI01000009">
    <property type="protein sequence ID" value="KRY59842.1"/>
    <property type="molecule type" value="Genomic_DNA"/>
</dbReference>
<dbReference type="STRING" id="45882.A0A0V1DFC9"/>
<proteinExistence type="predicted"/>
<organism evidence="1 2">
    <name type="scientific">Trichinella britovi</name>
    <name type="common">Parasitic roundworm</name>
    <dbReference type="NCBI Taxonomy" id="45882"/>
    <lineage>
        <taxon>Eukaryota</taxon>
        <taxon>Metazoa</taxon>
        <taxon>Ecdysozoa</taxon>
        <taxon>Nematoda</taxon>
        <taxon>Enoplea</taxon>
        <taxon>Dorylaimia</taxon>
        <taxon>Trichinellida</taxon>
        <taxon>Trichinellidae</taxon>
        <taxon>Trichinella</taxon>
    </lineage>
</organism>
<name>A0A0V1DFC9_TRIBR</name>
<keyword evidence="2" id="KW-1185">Reference proteome</keyword>
<evidence type="ECO:0000313" key="1">
    <source>
        <dbReference type="EMBL" id="KRY59842.1"/>
    </source>
</evidence>
<dbReference type="AlphaFoldDB" id="A0A0V1DFC9"/>
<sequence length="76" mass="9031">MPPECSHDMHVLWQQRRSWMGEDGLICRYRRRLMDEEGAKQLLEPRALRREVVQSMDDSQYAGDLGERQTLARVRS</sequence>